<sequence length="128" mass="13717">MDGLRVSPARTQLFHVQASTMEEAMQVTLQEEYSHTQAQPRASAWQGHSEPTAASASAPGNGAGSGPAPMDLGIAEQKRIRCFECGRFRHVRCVCPSGGQWKRSSKPQGSKGRWKNPAPKSQGNAGGQ</sequence>
<organism evidence="2 3">
    <name type="scientific">Phytophthora citrophthora</name>
    <dbReference type="NCBI Taxonomy" id="4793"/>
    <lineage>
        <taxon>Eukaryota</taxon>
        <taxon>Sar</taxon>
        <taxon>Stramenopiles</taxon>
        <taxon>Oomycota</taxon>
        <taxon>Peronosporomycetes</taxon>
        <taxon>Peronosporales</taxon>
        <taxon>Peronosporaceae</taxon>
        <taxon>Phytophthora</taxon>
    </lineage>
</organism>
<gene>
    <name evidence="2" type="ORF">P3T76_012721</name>
</gene>
<evidence type="ECO:0008006" key="4">
    <source>
        <dbReference type="Google" id="ProtNLM"/>
    </source>
</evidence>
<comment type="caution">
    <text evidence="2">The sequence shown here is derived from an EMBL/GenBank/DDBJ whole genome shotgun (WGS) entry which is preliminary data.</text>
</comment>
<name>A0AAD9G479_9STRA</name>
<dbReference type="EMBL" id="JASMQC010000032">
    <property type="protein sequence ID" value="KAK1931789.1"/>
    <property type="molecule type" value="Genomic_DNA"/>
</dbReference>
<accession>A0AAD9G479</accession>
<feature type="compositionally biased region" description="Polar residues" evidence="1">
    <location>
        <begin position="119"/>
        <end position="128"/>
    </location>
</feature>
<dbReference type="Proteomes" id="UP001259832">
    <property type="component" value="Unassembled WGS sequence"/>
</dbReference>
<feature type="region of interest" description="Disordered" evidence="1">
    <location>
        <begin position="30"/>
        <end position="72"/>
    </location>
</feature>
<feature type="region of interest" description="Disordered" evidence="1">
    <location>
        <begin position="96"/>
        <end position="128"/>
    </location>
</feature>
<evidence type="ECO:0000256" key="1">
    <source>
        <dbReference type="SAM" id="MobiDB-lite"/>
    </source>
</evidence>
<proteinExistence type="predicted"/>
<reference evidence="2" key="1">
    <citation type="submission" date="2023-08" db="EMBL/GenBank/DDBJ databases">
        <title>Reference Genome Resource for the Citrus Pathogen Phytophthora citrophthora.</title>
        <authorList>
            <person name="Moller H."/>
            <person name="Coetzee B."/>
            <person name="Rose L.J."/>
            <person name="Van Niekerk J.M."/>
        </authorList>
    </citation>
    <scope>NUCLEOTIDE SEQUENCE</scope>
    <source>
        <strain evidence="2">STE-U-9442</strain>
    </source>
</reference>
<evidence type="ECO:0000313" key="3">
    <source>
        <dbReference type="Proteomes" id="UP001259832"/>
    </source>
</evidence>
<dbReference type="AlphaFoldDB" id="A0AAD9G479"/>
<evidence type="ECO:0000313" key="2">
    <source>
        <dbReference type="EMBL" id="KAK1931789.1"/>
    </source>
</evidence>
<feature type="compositionally biased region" description="Polar residues" evidence="1">
    <location>
        <begin position="30"/>
        <end position="40"/>
    </location>
</feature>
<keyword evidence="3" id="KW-1185">Reference proteome</keyword>
<protein>
    <recommendedName>
        <fullName evidence="4">CCHC-type domain-containing protein</fullName>
    </recommendedName>
</protein>